<evidence type="ECO:0000313" key="1">
    <source>
        <dbReference type="EMBL" id="KAI4465598.1"/>
    </source>
</evidence>
<keyword evidence="2" id="KW-1185">Reference proteome</keyword>
<reference evidence="1" key="1">
    <citation type="submission" date="2022-04" db="EMBL/GenBank/DDBJ databases">
        <title>Chromosome-scale genome assembly of Holotrichia oblita Faldermann.</title>
        <authorList>
            <person name="Rongchong L."/>
        </authorList>
    </citation>
    <scope>NUCLEOTIDE SEQUENCE</scope>
    <source>
        <strain evidence="1">81SQS9</strain>
    </source>
</reference>
<protein>
    <submittedName>
        <fullName evidence="1">Homeobox-like domain superfamily</fullName>
    </submittedName>
</protein>
<proteinExistence type="predicted"/>
<accession>A0ACB9TFK9</accession>
<dbReference type="EMBL" id="CM043017">
    <property type="protein sequence ID" value="KAI4465598.1"/>
    <property type="molecule type" value="Genomic_DNA"/>
</dbReference>
<gene>
    <name evidence="1" type="ORF">MML48_3g00017934</name>
</gene>
<evidence type="ECO:0000313" key="2">
    <source>
        <dbReference type="Proteomes" id="UP001056778"/>
    </source>
</evidence>
<sequence length="181" mass="21135">MPRVRSRQNYHRVSDFSRSRIVAYRYIGLSYTEIGRRVNCTAMTVMRVCRVWTEEDRGTRRRPTGQPRIITERQDRRFKQLALRDRFATTRQIADQWFGEEDGVNIQQVAITHGLVTVEGESTKSFISEPMNADTLIYSICDNIVTVISPQSDDCIIELFTNNVRKNENHDFLLPYPPLPH</sequence>
<organism evidence="1 2">
    <name type="scientific">Holotrichia oblita</name>
    <name type="common">Chafer beetle</name>
    <dbReference type="NCBI Taxonomy" id="644536"/>
    <lineage>
        <taxon>Eukaryota</taxon>
        <taxon>Metazoa</taxon>
        <taxon>Ecdysozoa</taxon>
        <taxon>Arthropoda</taxon>
        <taxon>Hexapoda</taxon>
        <taxon>Insecta</taxon>
        <taxon>Pterygota</taxon>
        <taxon>Neoptera</taxon>
        <taxon>Endopterygota</taxon>
        <taxon>Coleoptera</taxon>
        <taxon>Polyphaga</taxon>
        <taxon>Scarabaeiformia</taxon>
        <taxon>Scarabaeidae</taxon>
        <taxon>Melolonthinae</taxon>
        <taxon>Holotrichia</taxon>
    </lineage>
</organism>
<name>A0ACB9TFK9_HOLOL</name>
<comment type="caution">
    <text evidence="1">The sequence shown here is derived from an EMBL/GenBank/DDBJ whole genome shotgun (WGS) entry which is preliminary data.</text>
</comment>
<dbReference type="Proteomes" id="UP001056778">
    <property type="component" value="Chromosome 3"/>
</dbReference>